<feature type="coiled-coil region" evidence="1">
    <location>
        <begin position="146"/>
        <end position="239"/>
    </location>
</feature>
<dbReference type="Gene3D" id="2.70.70.10">
    <property type="entry name" value="Glucose Permease (Domain IIA)"/>
    <property type="match status" value="1"/>
</dbReference>
<dbReference type="InterPro" id="IPR011055">
    <property type="entry name" value="Dup_hybrid_motif"/>
</dbReference>
<keyword evidence="1" id="KW-0175">Coiled coil</keyword>
<proteinExistence type="predicted"/>
<dbReference type="InterPro" id="IPR016047">
    <property type="entry name" value="M23ase_b-sheet_dom"/>
</dbReference>
<feature type="coiled-coil region" evidence="1">
    <location>
        <begin position="16"/>
        <end position="106"/>
    </location>
</feature>
<keyword evidence="5" id="KW-1185">Reference proteome</keyword>
<keyword evidence="2" id="KW-0732">Signal</keyword>
<dbReference type="Pfam" id="PF01551">
    <property type="entry name" value="Peptidase_M23"/>
    <property type="match status" value="1"/>
</dbReference>
<dbReference type="AlphaFoldDB" id="A0A3P3VL38"/>
<dbReference type="PANTHER" id="PTHR21666">
    <property type="entry name" value="PEPTIDASE-RELATED"/>
    <property type="match status" value="1"/>
</dbReference>
<dbReference type="Proteomes" id="UP000280792">
    <property type="component" value="Unassembled WGS sequence"/>
</dbReference>
<sequence>MRRLFLTLLLLTLPLAAGAETDEAQARQQLEQLQKDIQQMQALLNKIRSQRSSVEQQLGRSEQEIGDLHQQIKQLEQRLQEGQQRLKKLQTDQRQLVSEIQGQQQQIANTLRALYRSGQQPYLKLVLSQQDPQHSGRMLHYFDYLHRAHGKQIRRYRQQLARLQQLDQQISQTQLQLNQQRDQRQQQRARLLTQQSERQRLMQRLQQTLQQKDRDLADKQQQQAELQQILESLQSAIANLSVPGKPFKQQLHKMAWPVKGKLRHRFGSSKGNKQRWNGIYISASEGAPVNAIHHGRVVFSDWLRGFGLLLIVDHGNDYLSLYAHNRSLLKELGEWVDAGETIATAGNSGGQPANGLYFEIRYRGKPQNPLRCCLARQ</sequence>
<reference evidence="4 5" key="1">
    <citation type="submission" date="2018-08" db="EMBL/GenBank/DDBJ databases">
        <authorList>
            <person name="Khan S.A."/>
        </authorList>
    </citation>
    <scope>NUCLEOTIDE SEQUENCE [LARGE SCALE GENOMIC DNA]</scope>
    <source>
        <strain evidence="4 5">GTF-13</strain>
    </source>
</reference>
<evidence type="ECO:0000256" key="1">
    <source>
        <dbReference type="SAM" id="Coils"/>
    </source>
</evidence>
<accession>A0A3P3VL38</accession>
<dbReference type="SUPFAM" id="SSF57997">
    <property type="entry name" value="Tropomyosin"/>
    <property type="match status" value="1"/>
</dbReference>
<evidence type="ECO:0000313" key="4">
    <source>
        <dbReference type="EMBL" id="RRJ83104.1"/>
    </source>
</evidence>
<protein>
    <submittedName>
        <fullName evidence="4">ATPase</fullName>
    </submittedName>
</protein>
<gene>
    <name evidence="4" type="ORF">D0544_14795</name>
</gene>
<dbReference type="Gene3D" id="6.10.250.3150">
    <property type="match status" value="1"/>
</dbReference>
<dbReference type="RefSeq" id="WP_125017468.1">
    <property type="nucleotide sequence ID" value="NZ_QWEZ01000002.1"/>
</dbReference>
<dbReference type="EMBL" id="QWEZ01000002">
    <property type="protein sequence ID" value="RRJ83104.1"/>
    <property type="molecule type" value="Genomic_DNA"/>
</dbReference>
<organism evidence="4 5">
    <name type="scientific">Aestuariirhabdus litorea</name>
    <dbReference type="NCBI Taxonomy" id="2528527"/>
    <lineage>
        <taxon>Bacteria</taxon>
        <taxon>Pseudomonadati</taxon>
        <taxon>Pseudomonadota</taxon>
        <taxon>Gammaproteobacteria</taxon>
        <taxon>Oceanospirillales</taxon>
        <taxon>Aestuariirhabdaceae</taxon>
        <taxon>Aestuariirhabdus</taxon>
    </lineage>
</organism>
<feature type="domain" description="M23ase beta-sheet core" evidence="3">
    <location>
        <begin position="275"/>
        <end position="369"/>
    </location>
</feature>
<evidence type="ECO:0000259" key="3">
    <source>
        <dbReference type="Pfam" id="PF01551"/>
    </source>
</evidence>
<evidence type="ECO:0000313" key="5">
    <source>
        <dbReference type="Proteomes" id="UP000280792"/>
    </source>
</evidence>
<comment type="caution">
    <text evidence="4">The sequence shown here is derived from an EMBL/GenBank/DDBJ whole genome shotgun (WGS) entry which is preliminary data.</text>
</comment>
<name>A0A3P3VL38_9GAMM</name>
<evidence type="ECO:0000256" key="2">
    <source>
        <dbReference type="SAM" id="SignalP"/>
    </source>
</evidence>
<dbReference type="SUPFAM" id="SSF51261">
    <property type="entry name" value="Duplicated hybrid motif"/>
    <property type="match status" value="1"/>
</dbReference>
<dbReference type="InterPro" id="IPR050570">
    <property type="entry name" value="Cell_wall_metabolism_enzyme"/>
</dbReference>
<feature type="chain" id="PRO_5018052277" evidence="2">
    <location>
        <begin position="20"/>
        <end position="377"/>
    </location>
</feature>
<dbReference type="CDD" id="cd12797">
    <property type="entry name" value="M23_peptidase"/>
    <property type="match status" value="1"/>
</dbReference>
<reference evidence="4 5" key="2">
    <citation type="submission" date="2018-12" db="EMBL/GenBank/DDBJ databases">
        <title>Simiduia agarivorans gen. nov., sp. nov., a marine, agarolytic bacterium isolated from shallow coastal water from Keelung, Taiwan.</title>
        <authorList>
            <person name="Shieh W.Y."/>
        </authorList>
    </citation>
    <scope>NUCLEOTIDE SEQUENCE [LARGE SCALE GENOMIC DNA]</scope>
    <source>
        <strain evidence="4 5">GTF-13</strain>
    </source>
</reference>
<dbReference type="FunFam" id="2.70.70.10:FF:000003">
    <property type="entry name" value="Murein hydrolase activator EnvC"/>
    <property type="match status" value="1"/>
</dbReference>
<dbReference type="GO" id="GO:0004222">
    <property type="term" value="F:metalloendopeptidase activity"/>
    <property type="evidence" value="ECO:0007669"/>
    <property type="project" value="TreeGrafter"/>
</dbReference>
<feature type="signal peptide" evidence="2">
    <location>
        <begin position="1"/>
        <end position="19"/>
    </location>
</feature>
<dbReference type="PANTHER" id="PTHR21666:SF270">
    <property type="entry name" value="MUREIN HYDROLASE ACTIVATOR ENVC"/>
    <property type="match status" value="1"/>
</dbReference>